<dbReference type="SMART" id="SM00320">
    <property type="entry name" value="WD40"/>
    <property type="match status" value="3"/>
</dbReference>
<dbReference type="AlphaFoldDB" id="A0AAW1PJK1"/>
<keyword evidence="6" id="KW-0963">Cytoplasm</keyword>
<sequence length="478" mass="52173">MYSATQSNLRSREDISPHTPSQRKDRAAESGVEKTQVPEVVSADTFAALNGGALRAPKLSRKELRRQKSLQACKDLTFFLLSRRMHSRHELHTKLTRKERFDPDIIEEALDRLQELESIDDAEFARQYALSKSQYAYWAPSRIKLGLRTLGVNDADICKGLDALLEAEIDTESSQAGSLLLDAAQYGVDIFTAVTQSSTGQGQHPLVAGGGGKKSSGIANRLVALQLSGEELDDEPASQLVTDDAAVRMVLGQAGTRLIVVLGRGGLQAVDILRADGQGPKLTPFSGELATQLRQFGLVKCIAFGNSTNQLAIGGEDRSLRLLEWPSLRTKWDLRNEFGLKDALRDIDFSPGHKDKVLVTTCEDGTCTLWQTDTGMRITSLSLPADLPRGASFNRAKFSRGAGLHLFTSVNAGGDGYVLRWEQDTQGIVVLTKQAKAHNSPITAFDISPSGRFLGTGTSEGDIARYAPQRFTFWNGRP</sequence>
<accession>A0AAW1PJK1</accession>
<evidence type="ECO:0000256" key="3">
    <source>
        <dbReference type="ARBA" id="ARBA00009695"/>
    </source>
</evidence>
<evidence type="ECO:0000256" key="15">
    <source>
        <dbReference type="SAM" id="MobiDB-lite"/>
    </source>
</evidence>
<dbReference type="Pfam" id="PF02631">
    <property type="entry name" value="RecX_HTH2"/>
    <property type="match status" value="1"/>
</dbReference>
<evidence type="ECO:0000256" key="2">
    <source>
        <dbReference type="ARBA" id="ARBA00004496"/>
    </source>
</evidence>
<dbReference type="SUPFAM" id="SSF50978">
    <property type="entry name" value="WD40 repeat-like"/>
    <property type="match status" value="1"/>
</dbReference>
<keyword evidence="13" id="KW-1133">Transmembrane helix</keyword>
<keyword evidence="5" id="KW-0813">Transport</keyword>
<comment type="caution">
    <text evidence="18">The sequence shown here is derived from an EMBL/GenBank/DDBJ whole genome shotgun (WGS) entry which is preliminary data.</text>
</comment>
<comment type="similarity">
    <text evidence="3">Belongs to the RecX family.</text>
</comment>
<dbReference type="GO" id="GO:0005829">
    <property type="term" value="C:cytosol"/>
    <property type="evidence" value="ECO:0007669"/>
    <property type="project" value="UniProtKB-ARBA"/>
</dbReference>
<protein>
    <recommendedName>
        <fullName evidence="4">Regulatory protein RecX</fullName>
    </recommendedName>
</protein>
<dbReference type="Gene3D" id="1.10.10.10">
    <property type="entry name" value="Winged helix-like DNA-binding domain superfamily/Winged helix DNA-binding domain"/>
    <property type="match status" value="2"/>
</dbReference>
<dbReference type="GO" id="GO:0005789">
    <property type="term" value="C:endoplasmic reticulum membrane"/>
    <property type="evidence" value="ECO:0007669"/>
    <property type="project" value="UniProtKB-SubCell"/>
</dbReference>
<evidence type="ECO:0000256" key="12">
    <source>
        <dbReference type="ARBA" id="ARBA00022927"/>
    </source>
</evidence>
<dbReference type="GO" id="GO:0005085">
    <property type="term" value="F:guanyl-nucleotide exchange factor activity"/>
    <property type="evidence" value="ECO:0007669"/>
    <property type="project" value="InterPro"/>
</dbReference>
<feature type="domain" description="RecX second three-helical" evidence="16">
    <location>
        <begin position="120"/>
        <end position="158"/>
    </location>
</feature>
<name>A0AAW1PJK1_9CHLO</name>
<dbReference type="EMBL" id="JALJOQ010000026">
    <property type="protein sequence ID" value="KAK9808182.1"/>
    <property type="molecule type" value="Genomic_DNA"/>
</dbReference>
<dbReference type="PANTHER" id="PTHR23284:SF0">
    <property type="entry name" value="PROLACTIN REGULATORY ELEMENT-BINDING PROTEIN"/>
    <property type="match status" value="1"/>
</dbReference>
<reference evidence="18 19" key="1">
    <citation type="journal article" date="2024" name="Nat. Commun.">
        <title>Phylogenomics reveals the evolutionary origins of lichenization in chlorophyte algae.</title>
        <authorList>
            <person name="Puginier C."/>
            <person name="Libourel C."/>
            <person name="Otte J."/>
            <person name="Skaloud P."/>
            <person name="Haon M."/>
            <person name="Grisel S."/>
            <person name="Petersen M."/>
            <person name="Berrin J.G."/>
            <person name="Delaux P.M."/>
            <person name="Dal Grande F."/>
            <person name="Keller J."/>
        </authorList>
    </citation>
    <scope>NUCLEOTIDE SEQUENCE [LARGE SCALE GENOMIC DNA]</scope>
    <source>
        <strain evidence="18 19">SAG 2036</strain>
    </source>
</reference>
<dbReference type="InterPro" id="IPR015943">
    <property type="entry name" value="WD40/YVTN_repeat-like_dom_sf"/>
</dbReference>
<dbReference type="InterPro" id="IPR036388">
    <property type="entry name" value="WH-like_DNA-bd_sf"/>
</dbReference>
<evidence type="ECO:0000259" key="16">
    <source>
        <dbReference type="Pfam" id="PF02631"/>
    </source>
</evidence>
<feature type="compositionally biased region" description="Basic and acidic residues" evidence="15">
    <location>
        <begin position="10"/>
        <end position="32"/>
    </location>
</feature>
<dbReference type="Proteomes" id="UP001465755">
    <property type="component" value="Unassembled WGS sequence"/>
</dbReference>
<dbReference type="InterPro" id="IPR053924">
    <property type="entry name" value="RecX_HTH_2nd"/>
</dbReference>
<keyword evidence="11" id="KW-0931">ER-Golgi transport</keyword>
<evidence type="ECO:0000256" key="8">
    <source>
        <dbReference type="ARBA" id="ARBA00022692"/>
    </source>
</evidence>
<evidence type="ECO:0000256" key="9">
    <source>
        <dbReference type="ARBA" id="ARBA00022737"/>
    </source>
</evidence>
<keyword evidence="12" id="KW-0653">Protein transport</keyword>
<evidence type="ECO:0000256" key="7">
    <source>
        <dbReference type="ARBA" id="ARBA00022574"/>
    </source>
</evidence>
<organism evidence="18 19">
    <name type="scientific">Symbiochloris irregularis</name>
    <dbReference type="NCBI Taxonomy" id="706552"/>
    <lineage>
        <taxon>Eukaryota</taxon>
        <taxon>Viridiplantae</taxon>
        <taxon>Chlorophyta</taxon>
        <taxon>core chlorophytes</taxon>
        <taxon>Trebouxiophyceae</taxon>
        <taxon>Trebouxiales</taxon>
        <taxon>Trebouxiaceae</taxon>
        <taxon>Symbiochloris</taxon>
    </lineage>
</organism>
<proteinExistence type="inferred from homology"/>
<keyword evidence="8" id="KW-0812">Transmembrane</keyword>
<dbReference type="GO" id="GO:0003400">
    <property type="term" value="P:regulation of COPII vesicle coating"/>
    <property type="evidence" value="ECO:0007669"/>
    <property type="project" value="TreeGrafter"/>
</dbReference>
<evidence type="ECO:0000259" key="17">
    <source>
        <dbReference type="Pfam" id="PF21982"/>
    </source>
</evidence>
<evidence type="ECO:0000256" key="10">
    <source>
        <dbReference type="ARBA" id="ARBA00022824"/>
    </source>
</evidence>
<keyword evidence="7" id="KW-0853">WD repeat</keyword>
<evidence type="ECO:0000256" key="1">
    <source>
        <dbReference type="ARBA" id="ARBA00004389"/>
    </source>
</evidence>
<feature type="region of interest" description="Disordered" evidence="15">
    <location>
        <begin position="1"/>
        <end position="36"/>
    </location>
</feature>
<evidence type="ECO:0000256" key="6">
    <source>
        <dbReference type="ARBA" id="ARBA00022490"/>
    </source>
</evidence>
<evidence type="ECO:0000256" key="14">
    <source>
        <dbReference type="ARBA" id="ARBA00023136"/>
    </source>
</evidence>
<feature type="domain" description="RecX first three-helical" evidence="17">
    <location>
        <begin position="78"/>
        <end position="113"/>
    </location>
</feature>
<dbReference type="InterPro" id="IPR045260">
    <property type="entry name" value="Sec12-like"/>
</dbReference>
<dbReference type="PANTHER" id="PTHR23284">
    <property type="entry name" value="PROLACTIN REGULATORY ELEMENT BINDING PROTEIN"/>
    <property type="match status" value="1"/>
</dbReference>
<keyword evidence="19" id="KW-1185">Reference proteome</keyword>
<dbReference type="GO" id="GO:0006888">
    <property type="term" value="P:endoplasmic reticulum to Golgi vesicle-mediated transport"/>
    <property type="evidence" value="ECO:0007669"/>
    <property type="project" value="TreeGrafter"/>
</dbReference>
<keyword evidence="9" id="KW-0677">Repeat</keyword>
<dbReference type="Pfam" id="PF00400">
    <property type="entry name" value="WD40"/>
    <property type="match status" value="1"/>
</dbReference>
<evidence type="ECO:0000256" key="4">
    <source>
        <dbReference type="ARBA" id="ARBA00018111"/>
    </source>
</evidence>
<evidence type="ECO:0000313" key="18">
    <source>
        <dbReference type="EMBL" id="KAK9808182.1"/>
    </source>
</evidence>
<evidence type="ECO:0000256" key="5">
    <source>
        <dbReference type="ARBA" id="ARBA00022448"/>
    </source>
</evidence>
<gene>
    <name evidence="18" type="ORF">WJX73_005830</name>
</gene>
<dbReference type="InterPro" id="IPR036322">
    <property type="entry name" value="WD40_repeat_dom_sf"/>
</dbReference>
<dbReference type="Gene3D" id="2.130.10.10">
    <property type="entry name" value="YVTN repeat-like/Quinoprotein amine dehydrogenase"/>
    <property type="match status" value="1"/>
</dbReference>
<dbReference type="InterPro" id="IPR053926">
    <property type="entry name" value="RecX_HTH_1st"/>
</dbReference>
<dbReference type="GO" id="GO:0015031">
    <property type="term" value="P:protein transport"/>
    <property type="evidence" value="ECO:0007669"/>
    <property type="project" value="UniProtKB-KW"/>
</dbReference>
<evidence type="ECO:0000256" key="13">
    <source>
        <dbReference type="ARBA" id="ARBA00022989"/>
    </source>
</evidence>
<dbReference type="InterPro" id="IPR001680">
    <property type="entry name" value="WD40_rpt"/>
</dbReference>
<evidence type="ECO:0000256" key="11">
    <source>
        <dbReference type="ARBA" id="ARBA00022892"/>
    </source>
</evidence>
<dbReference type="Pfam" id="PF21982">
    <property type="entry name" value="RecX_HTH1"/>
    <property type="match status" value="1"/>
</dbReference>
<evidence type="ECO:0000313" key="19">
    <source>
        <dbReference type="Proteomes" id="UP001465755"/>
    </source>
</evidence>
<comment type="subcellular location">
    <subcellularLocation>
        <location evidence="2">Cytoplasm</location>
    </subcellularLocation>
    <subcellularLocation>
        <location evidence="1">Endoplasmic reticulum membrane</location>
        <topology evidence="1">Single-pass membrane protein</topology>
    </subcellularLocation>
</comment>
<keyword evidence="10" id="KW-0256">Endoplasmic reticulum</keyword>
<keyword evidence="14" id="KW-0472">Membrane</keyword>